<protein>
    <recommendedName>
        <fullName evidence="4">Lipoprotein</fullName>
    </recommendedName>
</protein>
<dbReference type="Proteomes" id="UP000295724">
    <property type="component" value="Unassembled WGS sequence"/>
</dbReference>
<feature type="signal peptide" evidence="1">
    <location>
        <begin position="1"/>
        <end position="24"/>
    </location>
</feature>
<dbReference type="AlphaFoldDB" id="A0A4R6XWH5"/>
<keyword evidence="3" id="KW-1185">Reference proteome</keyword>
<reference evidence="2 3" key="1">
    <citation type="submission" date="2019-03" db="EMBL/GenBank/DDBJ databases">
        <title>Genomic Encyclopedia of Type Strains, Phase IV (KMG-IV): sequencing the most valuable type-strain genomes for metagenomic binning, comparative biology and taxonomic classification.</title>
        <authorList>
            <person name="Goeker M."/>
        </authorList>
    </citation>
    <scope>NUCLEOTIDE SEQUENCE [LARGE SCALE GENOMIC DNA]</scope>
    <source>
        <strain evidence="2 3">DSM 25488</strain>
    </source>
</reference>
<sequence>MLRNIKLMLLAMIAVLGLSGCGSECTEEDLKAKLLELSEKVQGLAASGDMTKLIEFSQKANQISQSMQGGDDIQAACEAADDLLDEL</sequence>
<evidence type="ECO:0008006" key="4">
    <source>
        <dbReference type="Google" id="ProtNLM"/>
    </source>
</evidence>
<gene>
    <name evidence="2" type="ORF">C8D91_1293</name>
</gene>
<keyword evidence="1" id="KW-0732">Signal</keyword>
<feature type="chain" id="PRO_5020820290" description="Lipoprotein" evidence="1">
    <location>
        <begin position="25"/>
        <end position="87"/>
    </location>
</feature>
<name>A0A4R6XWH5_9GAMM</name>
<dbReference type="EMBL" id="SNZB01000002">
    <property type="protein sequence ID" value="TDR22800.1"/>
    <property type="molecule type" value="Genomic_DNA"/>
</dbReference>
<evidence type="ECO:0000313" key="2">
    <source>
        <dbReference type="EMBL" id="TDR22800.1"/>
    </source>
</evidence>
<organism evidence="2 3">
    <name type="scientific">Marinicella litoralis</name>
    <dbReference type="NCBI Taxonomy" id="644220"/>
    <lineage>
        <taxon>Bacteria</taxon>
        <taxon>Pseudomonadati</taxon>
        <taxon>Pseudomonadota</taxon>
        <taxon>Gammaproteobacteria</taxon>
        <taxon>Lysobacterales</taxon>
        <taxon>Marinicellaceae</taxon>
        <taxon>Marinicella</taxon>
    </lineage>
</organism>
<evidence type="ECO:0000256" key="1">
    <source>
        <dbReference type="SAM" id="SignalP"/>
    </source>
</evidence>
<accession>A0A4R6XWH5</accession>
<dbReference type="RefSeq" id="WP_099019415.1">
    <property type="nucleotide sequence ID" value="NZ_NIHB01000002.1"/>
</dbReference>
<dbReference type="PROSITE" id="PS51257">
    <property type="entry name" value="PROKAR_LIPOPROTEIN"/>
    <property type="match status" value="1"/>
</dbReference>
<comment type="caution">
    <text evidence="2">The sequence shown here is derived from an EMBL/GenBank/DDBJ whole genome shotgun (WGS) entry which is preliminary data.</text>
</comment>
<evidence type="ECO:0000313" key="3">
    <source>
        <dbReference type="Proteomes" id="UP000295724"/>
    </source>
</evidence>
<proteinExistence type="predicted"/>